<dbReference type="InterPro" id="IPR051438">
    <property type="entry name" value="RNF_E3_ubiq-protein_ligase"/>
</dbReference>
<reference evidence="2 3" key="1">
    <citation type="submission" date="2018-11" db="EMBL/GenBank/DDBJ databases">
        <title>Haplotype-resolved cattle genomes.</title>
        <authorList>
            <person name="Low W.Y."/>
            <person name="Tearle R."/>
            <person name="Bickhart D.M."/>
            <person name="Rosen B.D."/>
            <person name="Koren S."/>
            <person name="Rhie A."/>
            <person name="Hiendleder S."/>
            <person name="Phillippy A.M."/>
            <person name="Smith T.P.L."/>
            <person name="Williams J.L."/>
        </authorList>
    </citation>
    <scope>NUCLEOTIDE SEQUENCE [LARGE SCALE GENOMIC DNA]</scope>
</reference>
<dbReference type="Ensembl" id="ENSBIXT00005026942.1">
    <property type="protein sequence ID" value="ENSBIXP00005015874.1"/>
    <property type="gene ID" value="ENSBIXG00005019614.1"/>
</dbReference>
<dbReference type="PANTHER" id="PTHR46016">
    <property type="entry name" value="ZINC FINGER, RING/FYVE/PHD-TYPE"/>
    <property type="match status" value="1"/>
</dbReference>
<protein>
    <recommendedName>
        <fullName evidence="4">RING-type domain-containing protein</fullName>
    </recommendedName>
</protein>
<dbReference type="InterPro" id="IPR013083">
    <property type="entry name" value="Znf_RING/FYVE/PHD"/>
</dbReference>
<reference evidence="1" key="2">
    <citation type="submission" date="2025-05" db="UniProtKB">
        <authorList>
            <consortium name="Ensembl"/>
        </authorList>
    </citation>
    <scope>IDENTIFICATION</scope>
</reference>
<accession>A0A4W2DI80</accession>
<dbReference type="GO" id="GO:0061630">
    <property type="term" value="F:ubiquitin protein ligase activity"/>
    <property type="evidence" value="ECO:0007669"/>
    <property type="project" value="TreeGrafter"/>
</dbReference>
<dbReference type="Ensembl" id="ENSBIXT00000039593.1">
    <property type="protein sequence ID" value="ENSBIXP00000023824.1"/>
    <property type="gene ID" value="ENSBIXG00000001650.1"/>
</dbReference>
<dbReference type="SUPFAM" id="SSF57850">
    <property type="entry name" value="RING/U-box"/>
    <property type="match status" value="1"/>
</dbReference>
<dbReference type="Gene3D" id="3.30.40.10">
    <property type="entry name" value="Zinc/RING finger domain, C3HC4 (zinc finger)"/>
    <property type="match status" value="1"/>
</dbReference>
<dbReference type="PANTHER" id="PTHR46016:SF3">
    <property type="entry name" value="E3 UBIQUITIN-PROTEIN LIGASE RNF114"/>
    <property type="match status" value="1"/>
</dbReference>
<evidence type="ECO:0000313" key="2">
    <source>
        <dbReference type="Proteomes" id="UP000314981"/>
    </source>
</evidence>
<evidence type="ECO:0008006" key="4">
    <source>
        <dbReference type="Google" id="ProtNLM"/>
    </source>
</evidence>
<evidence type="ECO:0000313" key="1">
    <source>
        <dbReference type="Ensembl" id="ENSBIXP00000023824.1"/>
    </source>
</evidence>
<dbReference type="AlphaFoldDB" id="A0A4W2DI80"/>
<dbReference type="STRING" id="30522.A0A4W2DI80"/>
<evidence type="ECO:0000313" key="3">
    <source>
        <dbReference type="Proteomes" id="UP000429181"/>
    </source>
</evidence>
<name>A0A4W2DI80_BOBOX</name>
<proteinExistence type="predicted"/>
<dbReference type="GO" id="GO:0000209">
    <property type="term" value="P:protein polyubiquitination"/>
    <property type="evidence" value="ECO:0007669"/>
    <property type="project" value="TreeGrafter"/>
</dbReference>
<sequence>MAAPLQGRGQSEANLLGHFECSVCLEMSEKPVQLPCERIFCPEFLQECLKPKKPLCALCCNNWVLLKGSPHARPKWMVNINSREARS</sequence>
<dbReference type="Proteomes" id="UP000429181">
    <property type="component" value="Chromosome 2"/>
</dbReference>
<dbReference type="Proteomes" id="UP000314981">
    <property type="component" value="Chromosome 2"/>
</dbReference>
<keyword evidence="2" id="KW-1185">Reference proteome</keyword>
<organism evidence="1 2">
    <name type="scientific">Bos indicus x Bos taurus</name>
    <name type="common">Hybrid cattle</name>
    <dbReference type="NCBI Taxonomy" id="30522"/>
    <lineage>
        <taxon>Eukaryota</taxon>
        <taxon>Metazoa</taxon>
        <taxon>Chordata</taxon>
        <taxon>Craniata</taxon>
        <taxon>Vertebrata</taxon>
        <taxon>Euteleostomi</taxon>
        <taxon>Mammalia</taxon>
        <taxon>Eutheria</taxon>
        <taxon>Laurasiatheria</taxon>
        <taxon>Artiodactyla</taxon>
        <taxon>Ruminantia</taxon>
        <taxon>Pecora</taxon>
        <taxon>Bovidae</taxon>
        <taxon>Bovinae</taxon>
        <taxon>Bos</taxon>
    </lineage>
</organism>
<dbReference type="GO" id="GO:0006511">
    <property type="term" value="P:ubiquitin-dependent protein catabolic process"/>
    <property type="evidence" value="ECO:0007669"/>
    <property type="project" value="TreeGrafter"/>
</dbReference>